<evidence type="ECO:0000256" key="1">
    <source>
        <dbReference type="ARBA" id="ARBA00007768"/>
    </source>
</evidence>
<accession>A0A1H8FWK5</accession>
<comment type="caution">
    <text evidence="2">Once thought to be involved in copper homeostasis, experiments in E.coli have shown this is not the case.</text>
</comment>
<dbReference type="HAMAP" id="MF_00795">
    <property type="entry name" value="CutC"/>
    <property type="match status" value="1"/>
</dbReference>
<dbReference type="RefSeq" id="WP_407640262.1">
    <property type="nucleotide sequence ID" value="NZ_FODD01000004.1"/>
</dbReference>
<dbReference type="EMBL" id="FODD01000004">
    <property type="protein sequence ID" value="SEN35915.1"/>
    <property type="molecule type" value="Genomic_DNA"/>
</dbReference>
<keyword evidence="2" id="KW-0963">Cytoplasm</keyword>
<dbReference type="STRING" id="310780.SAMN05216267_1004114"/>
<keyword evidence="4" id="KW-1185">Reference proteome</keyword>
<dbReference type="GO" id="GO:0005737">
    <property type="term" value="C:cytoplasm"/>
    <property type="evidence" value="ECO:0007669"/>
    <property type="project" value="UniProtKB-SubCell"/>
</dbReference>
<dbReference type="GO" id="GO:0005507">
    <property type="term" value="F:copper ion binding"/>
    <property type="evidence" value="ECO:0007669"/>
    <property type="project" value="TreeGrafter"/>
</dbReference>
<evidence type="ECO:0000313" key="3">
    <source>
        <dbReference type="EMBL" id="SEN35915.1"/>
    </source>
</evidence>
<evidence type="ECO:0000313" key="4">
    <source>
        <dbReference type="Proteomes" id="UP000181951"/>
    </source>
</evidence>
<dbReference type="Proteomes" id="UP000181951">
    <property type="component" value="Unassembled WGS sequence"/>
</dbReference>
<proteinExistence type="inferred from homology"/>
<dbReference type="Gene3D" id="3.20.20.380">
    <property type="entry name" value="Copper homeostasis (CutC) domain"/>
    <property type="match status" value="1"/>
</dbReference>
<organism evidence="3 4">
    <name type="scientific">Actinacidiphila rubida</name>
    <dbReference type="NCBI Taxonomy" id="310780"/>
    <lineage>
        <taxon>Bacteria</taxon>
        <taxon>Bacillati</taxon>
        <taxon>Actinomycetota</taxon>
        <taxon>Actinomycetes</taxon>
        <taxon>Kitasatosporales</taxon>
        <taxon>Streptomycetaceae</taxon>
        <taxon>Actinacidiphila</taxon>
    </lineage>
</organism>
<dbReference type="InterPro" id="IPR036822">
    <property type="entry name" value="CutC-like_dom_sf"/>
</dbReference>
<dbReference type="InterPro" id="IPR005627">
    <property type="entry name" value="CutC-like"/>
</dbReference>
<comment type="subcellular location">
    <subcellularLocation>
        <location evidence="2">Cytoplasm</location>
    </subcellularLocation>
</comment>
<evidence type="ECO:0000256" key="2">
    <source>
        <dbReference type="HAMAP-Rule" id="MF_00795"/>
    </source>
</evidence>
<dbReference type="AlphaFoldDB" id="A0A1H8FWK5"/>
<name>A0A1H8FWK5_9ACTN</name>
<sequence length="272" mass="26402">MTSAAERAHLLVAGAAPAGARLALEIAVTGAAGARVARDGGADRVELCSALELGGVTPSDAAVAATAAAGLPVQVLVRCRPGDFVHDDEEVALMAAEVRGAVAAGAAGVVVGVLDAHGALHAEAMRRLVGAARDAGATAGRPVDVTLHRAIDQSADPVATAVRAAALGVTRILTSGGAPSAPDGAAVLRAIAAAVPGVEVMAGGGVRPEDVPALAATGIAAVHLSAKRPAPPRRAGTWVPMGAAATAADADRHFVTSPGIVAAARHAVDALA</sequence>
<dbReference type="PANTHER" id="PTHR12598">
    <property type="entry name" value="COPPER HOMEOSTASIS PROTEIN CUTC"/>
    <property type="match status" value="1"/>
</dbReference>
<dbReference type="SUPFAM" id="SSF110395">
    <property type="entry name" value="CutC-like"/>
    <property type="match status" value="1"/>
</dbReference>
<gene>
    <name evidence="2" type="primary">cutC</name>
    <name evidence="3" type="ORF">SAMN05216267_1004114</name>
</gene>
<comment type="similarity">
    <text evidence="1 2">Belongs to the CutC family.</text>
</comment>
<reference evidence="3 4" key="1">
    <citation type="submission" date="2016-10" db="EMBL/GenBank/DDBJ databases">
        <authorList>
            <person name="de Groot N.N."/>
        </authorList>
    </citation>
    <scope>NUCLEOTIDE SEQUENCE [LARGE SCALE GENOMIC DNA]</scope>
    <source>
        <strain evidence="3 4">CGMCC 4.2026</strain>
    </source>
</reference>
<dbReference type="PANTHER" id="PTHR12598:SF0">
    <property type="entry name" value="COPPER HOMEOSTASIS PROTEIN CUTC HOMOLOG"/>
    <property type="match status" value="1"/>
</dbReference>
<protein>
    <recommendedName>
        <fullName evidence="2">PF03932 family protein CutC</fullName>
    </recommendedName>
</protein>
<dbReference type="Pfam" id="PF03932">
    <property type="entry name" value="CutC"/>
    <property type="match status" value="1"/>
</dbReference>